<gene>
    <name evidence="2" type="ORF">A2927_03205</name>
</gene>
<comment type="caution">
    <text evidence="2">The sequence shown here is derived from an EMBL/GenBank/DDBJ whole genome shotgun (WGS) entry which is preliminary data.</text>
</comment>
<dbReference type="InterPro" id="IPR003331">
    <property type="entry name" value="UDP_GlcNAc_Epimerase_2_dom"/>
</dbReference>
<dbReference type="GO" id="GO:0004553">
    <property type="term" value="F:hydrolase activity, hydrolyzing O-glycosyl compounds"/>
    <property type="evidence" value="ECO:0007669"/>
    <property type="project" value="InterPro"/>
</dbReference>
<sequence length="383" mass="42943">MNNKRRICFIITSRIHYARNKILMKLVNEDPEFKTQLIVGGSALLAKYGDILPNLQADGFRSVDKLYTSIEGGDNIAMSKTTGLAVIEFTTALQRFKPDIVVLRGDRFEVLAAAIAAAYLNKTIAHIEGGDLSGSIDESVRHAISKLSHIHFVTNEKSRDRLVKMGEQPDFVHQVGSLDIEFLAQTPPEILDEKHLNFTGVGATIDFKKPFIIVMQHPVTTGEDNFKNVNETLRAIQESGVQAFWFWPNIDAGTDDISKAIRLFREQHDQYQIRFIRHLSPEQFAALLKRAACLVGNSSAGIKEASYLGLPAVNIGTRQQNRLAGSHILNVVYDHREIAEAIKKQLAHGSYPSSDLYFKAGTSRLIFDILKKTPLYTQKKFYD</sequence>
<evidence type="ECO:0000313" key="3">
    <source>
        <dbReference type="Proteomes" id="UP000178849"/>
    </source>
</evidence>
<name>A0A1G2BKN3_9BACT</name>
<proteinExistence type="predicted"/>
<dbReference type="InterPro" id="IPR029767">
    <property type="entry name" value="WecB-like"/>
</dbReference>
<dbReference type="SUPFAM" id="SSF53756">
    <property type="entry name" value="UDP-Glycosyltransferase/glycogen phosphorylase"/>
    <property type="match status" value="1"/>
</dbReference>
<protein>
    <submittedName>
        <fullName evidence="2">UDP-N-acetyl-D-glucosamine 2-epimerase, UDP-hydrolysing</fullName>
    </submittedName>
</protein>
<dbReference type="PANTHER" id="PTHR43174:SF3">
    <property type="entry name" value="UDP-N-ACETYLGLUCOSAMINE 2-EPIMERASE"/>
    <property type="match status" value="1"/>
</dbReference>
<feature type="domain" description="UDP-N-acetylglucosamine 2-epimerase" evidence="1">
    <location>
        <begin position="27"/>
        <end position="371"/>
    </location>
</feature>
<dbReference type="GO" id="GO:0006047">
    <property type="term" value="P:UDP-N-acetylglucosamine metabolic process"/>
    <property type="evidence" value="ECO:0007669"/>
    <property type="project" value="InterPro"/>
</dbReference>
<dbReference type="STRING" id="1798550.A2927_03205"/>
<evidence type="ECO:0000313" key="2">
    <source>
        <dbReference type="EMBL" id="OGY89226.1"/>
    </source>
</evidence>
<organism evidence="2 3">
    <name type="scientific">Candidatus Komeilibacteria bacterium RIFCSPLOWO2_01_FULL_45_10</name>
    <dbReference type="NCBI Taxonomy" id="1798550"/>
    <lineage>
        <taxon>Bacteria</taxon>
        <taxon>Candidatus Komeiliibacteriota</taxon>
    </lineage>
</organism>
<dbReference type="Proteomes" id="UP000178849">
    <property type="component" value="Unassembled WGS sequence"/>
</dbReference>
<dbReference type="PANTHER" id="PTHR43174">
    <property type="entry name" value="UDP-N-ACETYLGLUCOSAMINE 2-EPIMERASE"/>
    <property type="match status" value="1"/>
</dbReference>
<dbReference type="EMBL" id="MHKL01000024">
    <property type="protein sequence ID" value="OGY89226.1"/>
    <property type="molecule type" value="Genomic_DNA"/>
</dbReference>
<dbReference type="Gene3D" id="3.40.50.2000">
    <property type="entry name" value="Glycogen Phosphorylase B"/>
    <property type="match status" value="2"/>
</dbReference>
<dbReference type="NCBIfam" id="TIGR03568">
    <property type="entry name" value="NeuC_NnaA"/>
    <property type="match status" value="1"/>
</dbReference>
<accession>A0A1G2BKN3</accession>
<dbReference type="InterPro" id="IPR020004">
    <property type="entry name" value="UDP-GlcNAc_Epase"/>
</dbReference>
<dbReference type="AlphaFoldDB" id="A0A1G2BKN3"/>
<evidence type="ECO:0000259" key="1">
    <source>
        <dbReference type="Pfam" id="PF02350"/>
    </source>
</evidence>
<reference evidence="2 3" key="1">
    <citation type="journal article" date="2016" name="Nat. Commun.">
        <title>Thousands of microbial genomes shed light on interconnected biogeochemical processes in an aquifer system.</title>
        <authorList>
            <person name="Anantharaman K."/>
            <person name="Brown C.T."/>
            <person name="Hug L.A."/>
            <person name="Sharon I."/>
            <person name="Castelle C.J."/>
            <person name="Probst A.J."/>
            <person name="Thomas B.C."/>
            <person name="Singh A."/>
            <person name="Wilkins M.J."/>
            <person name="Karaoz U."/>
            <person name="Brodie E.L."/>
            <person name="Williams K.H."/>
            <person name="Hubbard S.S."/>
            <person name="Banfield J.F."/>
        </authorList>
    </citation>
    <scope>NUCLEOTIDE SEQUENCE [LARGE SCALE GENOMIC DNA]</scope>
</reference>
<dbReference type="Pfam" id="PF02350">
    <property type="entry name" value="Epimerase_2"/>
    <property type="match status" value="1"/>
</dbReference>